<feature type="domain" description="Integrase zinc-binding" evidence="1">
    <location>
        <begin position="100"/>
        <end position="155"/>
    </location>
</feature>
<reference evidence="2 3" key="1">
    <citation type="journal article" date="2019" name="Sci. Rep.">
        <title>Orb-weaving spider Araneus ventricosus genome elucidates the spidroin gene catalogue.</title>
        <authorList>
            <person name="Kono N."/>
            <person name="Nakamura H."/>
            <person name="Ohtoshi R."/>
            <person name="Moran D.A.P."/>
            <person name="Shinohara A."/>
            <person name="Yoshida Y."/>
            <person name="Fujiwara M."/>
            <person name="Mori M."/>
            <person name="Tomita M."/>
            <person name="Arakawa K."/>
        </authorList>
    </citation>
    <scope>NUCLEOTIDE SEQUENCE [LARGE SCALE GENOMIC DNA]</scope>
</reference>
<protein>
    <recommendedName>
        <fullName evidence="1">Integrase zinc-binding domain-containing protein</fullName>
    </recommendedName>
</protein>
<name>A0A4Y2FH26_ARAVE</name>
<proteinExistence type="predicted"/>
<sequence length="212" mass="24304">MPQEASYVIKPPTQGPFEQKNPSIIVEELAPLKLSQAEGDTNSVLKINSETFISKQKNCTSLKSCWEKERGLKGEFLKEGDLLFRKNKNHFGNVNLQLVIPSDLRNEILALCHESTSAHLFVTKTKDRILRHYFWPNCFKDTESYVRSCDPCQRKGKARDKRKAPFQLLPIITEIISKMNIDAIVPLPVSSKNNRYLLTAICMSSKYQKPYQ</sequence>
<evidence type="ECO:0000313" key="2">
    <source>
        <dbReference type="EMBL" id="GBM38884.1"/>
    </source>
</evidence>
<keyword evidence="3" id="KW-1185">Reference proteome</keyword>
<dbReference type="EMBL" id="BGPR01000880">
    <property type="protein sequence ID" value="GBM38884.1"/>
    <property type="molecule type" value="Genomic_DNA"/>
</dbReference>
<dbReference type="FunFam" id="1.10.340.70:FF:000001">
    <property type="entry name" value="Retrovirus-related Pol polyprotein from transposon gypsy-like Protein"/>
    <property type="match status" value="1"/>
</dbReference>
<dbReference type="PANTHER" id="PTHR47266">
    <property type="entry name" value="ENDONUCLEASE-RELATED"/>
    <property type="match status" value="1"/>
</dbReference>
<dbReference type="AlphaFoldDB" id="A0A4Y2FH26"/>
<comment type="caution">
    <text evidence="2">The sequence shown here is derived from an EMBL/GenBank/DDBJ whole genome shotgun (WGS) entry which is preliminary data.</text>
</comment>
<gene>
    <name evidence="2" type="ORF">AVEN_49748_1</name>
</gene>
<dbReference type="InterPro" id="IPR041588">
    <property type="entry name" value="Integrase_H2C2"/>
</dbReference>
<dbReference type="InterPro" id="IPR052160">
    <property type="entry name" value="Gypsy_RT_Integrase-like"/>
</dbReference>
<dbReference type="Proteomes" id="UP000499080">
    <property type="component" value="Unassembled WGS sequence"/>
</dbReference>
<organism evidence="2 3">
    <name type="scientific">Araneus ventricosus</name>
    <name type="common">Orbweaver spider</name>
    <name type="synonym">Epeira ventricosa</name>
    <dbReference type="NCBI Taxonomy" id="182803"/>
    <lineage>
        <taxon>Eukaryota</taxon>
        <taxon>Metazoa</taxon>
        <taxon>Ecdysozoa</taxon>
        <taxon>Arthropoda</taxon>
        <taxon>Chelicerata</taxon>
        <taxon>Arachnida</taxon>
        <taxon>Araneae</taxon>
        <taxon>Araneomorphae</taxon>
        <taxon>Entelegynae</taxon>
        <taxon>Araneoidea</taxon>
        <taxon>Araneidae</taxon>
        <taxon>Araneus</taxon>
    </lineage>
</organism>
<dbReference type="Gene3D" id="1.10.340.70">
    <property type="match status" value="1"/>
</dbReference>
<dbReference type="Pfam" id="PF17921">
    <property type="entry name" value="Integrase_H2C2"/>
    <property type="match status" value="1"/>
</dbReference>
<evidence type="ECO:0000259" key="1">
    <source>
        <dbReference type="Pfam" id="PF17921"/>
    </source>
</evidence>
<evidence type="ECO:0000313" key="3">
    <source>
        <dbReference type="Proteomes" id="UP000499080"/>
    </source>
</evidence>
<dbReference type="OrthoDB" id="6435711at2759"/>
<accession>A0A4Y2FH26</accession>